<keyword evidence="6" id="KW-0966">Cell projection</keyword>
<dbReference type="InterPro" id="IPR001624">
    <property type="entry name" value="FliE"/>
</dbReference>
<dbReference type="PRINTS" id="PR01006">
    <property type="entry name" value="FLGHOOKFLIE"/>
</dbReference>
<dbReference type="HAMAP" id="MF_00724">
    <property type="entry name" value="FliE"/>
    <property type="match status" value="1"/>
</dbReference>
<keyword evidence="6" id="KW-0282">Flagellum</keyword>
<dbReference type="RefSeq" id="WP_084275525.1">
    <property type="nucleotide sequence ID" value="NZ_AP026671.1"/>
</dbReference>
<dbReference type="EMBL" id="FWWZ01000001">
    <property type="protein sequence ID" value="SMC09289.1"/>
    <property type="molecule type" value="Genomic_DNA"/>
</dbReference>
<evidence type="ECO:0000313" key="7">
    <source>
        <dbReference type="Proteomes" id="UP000192602"/>
    </source>
</evidence>
<name>A0A1W1WSV6_9BACT</name>
<dbReference type="NCBIfam" id="TIGR00205">
    <property type="entry name" value="fliE"/>
    <property type="match status" value="1"/>
</dbReference>
<evidence type="ECO:0000256" key="3">
    <source>
        <dbReference type="ARBA" id="ARBA00023143"/>
    </source>
</evidence>
<dbReference type="AlphaFoldDB" id="A0A1W1WSV6"/>
<dbReference type="GO" id="GO:0005198">
    <property type="term" value="F:structural molecule activity"/>
    <property type="evidence" value="ECO:0007669"/>
    <property type="project" value="UniProtKB-UniRule"/>
</dbReference>
<dbReference type="Pfam" id="PF02049">
    <property type="entry name" value="FliE"/>
    <property type="match status" value="1"/>
</dbReference>
<comment type="subcellular location">
    <subcellularLocation>
        <location evidence="1 4">Bacterial flagellum basal body</location>
    </subcellularLocation>
</comment>
<evidence type="ECO:0000256" key="2">
    <source>
        <dbReference type="ARBA" id="ARBA00009272"/>
    </source>
</evidence>
<evidence type="ECO:0000256" key="4">
    <source>
        <dbReference type="HAMAP-Rule" id="MF_00724"/>
    </source>
</evidence>
<dbReference type="PANTHER" id="PTHR34653:SF1">
    <property type="entry name" value="FLAGELLAR HOOK-BASAL BODY COMPLEX PROTEIN FLIE"/>
    <property type="match status" value="1"/>
</dbReference>
<reference evidence="7" key="1">
    <citation type="submission" date="2017-04" db="EMBL/GenBank/DDBJ databases">
        <authorList>
            <person name="Varghese N."/>
            <person name="Submissions S."/>
        </authorList>
    </citation>
    <scope>NUCLEOTIDE SEQUENCE [LARGE SCALE GENOMIC DNA]</scope>
    <source>
        <strain evidence="7">DSM 16512</strain>
    </source>
</reference>
<dbReference type="Proteomes" id="UP000192602">
    <property type="component" value="Unassembled WGS sequence"/>
</dbReference>
<evidence type="ECO:0000313" key="6">
    <source>
        <dbReference type="EMBL" id="SMC09289.1"/>
    </source>
</evidence>
<dbReference type="GO" id="GO:0071973">
    <property type="term" value="P:bacterial-type flagellum-dependent cell motility"/>
    <property type="evidence" value="ECO:0007669"/>
    <property type="project" value="InterPro"/>
</dbReference>
<comment type="similarity">
    <text evidence="2 4">Belongs to the FliE family.</text>
</comment>
<protein>
    <recommendedName>
        <fullName evidence="4 5">Flagellar hook-basal body complex protein FliE</fullName>
    </recommendedName>
</protein>
<dbReference type="GO" id="GO:0009425">
    <property type="term" value="C:bacterial-type flagellum basal body"/>
    <property type="evidence" value="ECO:0007669"/>
    <property type="project" value="UniProtKB-SubCell"/>
</dbReference>
<keyword evidence="6" id="KW-0969">Cilium</keyword>
<gene>
    <name evidence="4" type="primary">fliE</name>
    <name evidence="6" type="ORF">SAMN05660197_1095</name>
</gene>
<proteinExistence type="inferred from homology"/>
<sequence length="94" mass="10201">MKIDGVSSALSANLAQVQTSQKSDFADLVEKFVADVNGDLQAASSAQAKLIQGDVDNLVELMSTIEKADISLRLATEIRNKAIEAYQEIMRMQV</sequence>
<evidence type="ECO:0000256" key="1">
    <source>
        <dbReference type="ARBA" id="ARBA00004117"/>
    </source>
</evidence>
<dbReference type="OrthoDB" id="285952at2"/>
<dbReference type="PANTHER" id="PTHR34653">
    <property type="match status" value="1"/>
</dbReference>
<dbReference type="GO" id="GO:0003774">
    <property type="term" value="F:cytoskeletal motor activity"/>
    <property type="evidence" value="ECO:0007669"/>
    <property type="project" value="InterPro"/>
</dbReference>
<accession>A0A1W1WSV6</accession>
<evidence type="ECO:0000256" key="5">
    <source>
        <dbReference type="NCBIfam" id="TIGR00205"/>
    </source>
</evidence>
<organism evidence="6 7">
    <name type="scientific">Nitratiruptor tergarcus DSM 16512</name>
    <dbReference type="NCBI Taxonomy" id="1069081"/>
    <lineage>
        <taxon>Bacteria</taxon>
        <taxon>Pseudomonadati</taxon>
        <taxon>Campylobacterota</taxon>
        <taxon>Epsilonproteobacteria</taxon>
        <taxon>Nautiliales</taxon>
        <taxon>Nitratiruptoraceae</taxon>
        <taxon>Nitratiruptor</taxon>
    </lineage>
</organism>
<dbReference type="STRING" id="1069081.SAMN05660197_1095"/>
<keyword evidence="7" id="KW-1185">Reference proteome</keyword>
<keyword evidence="3 4" id="KW-0975">Bacterial flagellum</keyword>